<gene>
    <name evidence="2" type="ORF">CRV06_08640</name>
</gene>
<keyword evidence="1" id="KW-0812">Transmembrane</keyword>
<comment type="caution">
    <text evidence="2">The sequence shown here is derived from an EMBL/GenBank/DDBJ whole genome shotgun (WGS) entry which is preliminary data.</text>
</comment>
<feature type="transmembrane region" description="Helical" evidence="1">
    <location>
        <begin position="248"/>
        <end position="266"/>
    </location>
</feature>
<feature type="transmembrane region" description="Helical" evidence="1">
    <location>
        <begin position="128"/>
        <end position="152"/>
    </location>
</feature>
<dbReference type="EMBL" id="PDKO01000006">
    <property type="protein sequence ID" value="RXJ62892.1"/>
    <property type="molecule type" value="Genomic_DNA"/>
</dbReference>
<organism evidence="2 3">
    <name type="scientific">Halarcobacter anaerophilus</name>
    <dbReference type="NCBI Taxonomy" id="877500"/>
    <lineage>
        <taxon>Bacteria</taxon>
        <taxon>Pseudomonadati</taxon>
        <taxon>Campylobacterota</taxon>
        <taxon>Epsilonproteobacteria</taxon>
        <taxon>Campylobacterales</taxon>
        <taxon>Arcobacteraceae</taxon>
        <taxon>Halarcobacter</taxon>
    </lineage>
</organism>
<feature type="transmembrane region" description="Helical" evidence="1">
    <location>
        <begin position="193"/>
        <end position="215"/>
    </location>
</feature>
<sequence>MINKLKKLWSLILFFIGILNKFWRNYFLTNKGYVRGIIKLLPLKYSRKILRFFRRKYIKITSLSDIEHELLLNSLNNSSNKSQILLNTYITFLLFCIVTIASISAKDIFVNTGFKFFTFDISLTTYEFTLYTSILVVFAHIFVVESLLGHYIKVYSFTKYSFKSKKIQEKLLYLNPFSFNHISLYSKRNSNNLSFRLLTFFQILMFLPIILLIQVCFISSYPIVPLFFILIIGIVNIILSFRIYSNALTFIPQYFLMVFFVIYAAFEILSPIEIQNLKGTSGKDSKYTYSQKLFPLKYINDIDLTPMNPLIHDGDYAKDAKGLYVNNRDIRRIVLSRIKLGNSVFSNTDFNSVEFNKAILINNRFYNTYFNFVNFNDSFLDQINIIGEYSDYYMLGKRRDDSKVLNSNFNKTNIINSKFQYINFGLVNFYSTNIIYSEFNNNEYENFFIFGGTVVSTRFNSNTFGLDDKKYFEKIKELENQEFYKKFLKNKDFSDKERYERINRLKLNLKEEIFDRVTFVDSTFADSTFKNCKIEDVIFINVTFKNTKFENCLFSFRNKEELDKSNILLQKINSTKTNVLIVNNEIVDSSFL</sequence>
<feature type="transmembrane region" description="Helical" evidence="1">
    <location>
        <begin position="6"/>
        <end position="23"/>
    </location>
</feature>
<dbReference type="RefSeq" id="WP_129082159.1">
    <property type="nucleotide sequence ID" value="NZ_CP041070.1"/>
</dbReference>
<evidence type="ECO:0000256" key="1">
    <source>
        <dbReference type="SAM" id="Phobius"/>
    </source>
</evidence>
<reference evidence="2 3" key="1">
    <citation type="submission" date="2017-10" db="EMBL/GenBank/DDBJ databases">
        <title>Genomics of the genus Arcobacter.</title>
        <authorList>
            <person name="Perez-Cataluna A."/>
            <person name="Figueras M.J."/>
        </authorList>
    </citation>
    <scope>NUCLEOTIDE SEQUENCE [LARGE SCALE GENOMIC DNA]</scope>
    <source>
        <strain evidence="2 3">DSM 24636</strain>
    </source>
</reference>
<keyword evidence="3" id="KW-1185">Reference proteome</keyword>
<dbReference type="Proteomes" id="UP000290191">
    <property type="component" value="Unassembled WGS sequence"/>
</dbReference>
<name>A0A4Q0XZ39_9BACT</name>
<dbReference type="AlphaFoldDB" id="A0A4Q0XZ39"/>
<dbReference type="SUPFAM" id="SSF141571">
    <property type="entry name" value="Pentapeptide repeat-like"/>
    <property type="match status" value="2"/>
</dbReference>
<dbReference type="Gene3D" id="2.160.20.80">
    <property type="entry name" value="E3 ubiquitin-protein ligase SopA"/>
    <property type="match status" value="2"/>
</dbReference>
<keyword evidence="1" id="KW-0472">Membrane</keyword>
<evidence type="ECO:0000313" key="2">
    <source>
        <dbReference type="EMBL" id="RXJ62892.1"/>
    </source>
</evidence>
<protein>
    <submittedName>
        <fullName evidence="2">Uncharacterized protein</fullName>
    </submittedName>
</protein>
<accession>A0A4Q0XZ39</accession>
<feature type="transmembrane region" description="Helical" evidence="1">
    <location>
        <begin position="221"/>
        <end position="241"/>
    </location>
</feature>
<feature type="transmembrane region" description="Helical" evidence="1">
    <location>
        <begin position="84"/>
        <end position="105"/>
    </location>
</feature>
<keyword evidence="1" id="KW-1133">Transmembrane helix</keyword>
<evidence type="ECO:0000313" key="3">
    <source>
        <dbReference type="Proteomes" id="UP000290191"/>
    </source>
</evidence>
<proteinExistence type="predicted"/>